<evidence type="ECO:0000313" key="2">
    <source>
        <dbReference type="EMBL" id="KAJ1127384.1"/>
    </source>
</evidence>
<reference evidence="2" key="1">
    <citation type="journal article" date="2022" name="bioRxiv">
        <title>Sequencing and chromosome-scale assembly of the giantPleurodeles waltlgenome.</title>
        <authorList>
            <person name="Brown T."/>
            <person name="Elewa A."/>
            <person name="Iarovenko S."/>
            <person name="Subramanian E."/>
            <person name="Araus A.J."/>
            <person name="Petzold A."/>
            <person name="Susuki M."/>
            <person name="Suzuki K.-i.T."/>
            <person name="Hayashi T."/>
            <person name="Toyoda A."/>
            <person name="Oliveira C."/>
            <person name="Osipova E."/>
            <person name="Leigh N.D."/>
            <person name="Simon A."/>
            <person name="Yun M.H."/>
        </authorList>
    </citation>
    <scope>NUCLEOTIDE SEQUENCE</scope>
    <source>
        <strain evidence="2">20211129_DDA</strain>
        <tissue evidence="2">Liver</tissue>
    </source>
</reference>
<feature type="region of interest" description="Disordered" evidence="1">
    <location>
        <begin position="49"/>
        <end position="99"/>
    </location>
</feature>
<proteinExistence type="predicted"/>
<name>A0AAV7PKJ5_PLEWA</name>
<keyword evidence="3" id="KW-1185">Reference proteome</keyword>
<dbReference type="EMBL" id="JANPWB010000011">
    <property type="protein sequence ID" value="KAJ1127384.1"/>
    <property type="molecule type" value="Genomic_DNA"/>
</dbReference>
<feature type="compositionally biased region" description="Basic and acidic residues" evidence="1">
    <location>
        <begin position="62"/>
        <end position="90"/>
    </location>
</feature>
<evidence type="ECO:0000256" key="1">
    <source>
        <dbReference type="SAM" id="MobiDB-lite"/>
    </source>
</evidence>
<protein>
    <submittedName>
        <fullName evidence="2">Uncharacterized protein</fullName>
    </submittedName>
</protein>
<gene>
    <name evidence="2" type="ORF">NDU88_005786</name>
</gene>
<dbReference type="Proteomes" id="UP001066276">
    <property type="component" value="Chromosome 7"/>
</dbReference>
<organism evidence="2 3">
    <name type="scientific">Pleurodeles waltl</name>
    <name type="common">Iberian ribbed newt</name>
    <dbReference type="NCBI Taxonomy" id="8319"/>
    <lineage>
        <taxon>Eukaryota</taxon>
        <taxon>Metazoa</taxon>
        <taxon>Chordata</taxon>
        <taxon>Craniata</taxon>
        <taxon>Vertebrata</taxon>
        <taxon>Euteleostomi</taxon>
        <taxon>Amphibia</taxon>
        <taxon>Batrachia</taxon>
        <taxon>Caudata</taxon>
        <taxon>Salamandroidea</taxon>
        <taxon>Salamandridae</taxon>
        <taxon>Pleurodelinae</taxon>
        <taxon>Pleurodeles</taxon>
    </lineage>
</organism>
<feature type="compositionally biased region" description="Polar residues" evidence="1">
    <location>
        <begin position="50"/>
        <end position="59"/>
    </location>
</feature>
<accession>A0AAV7PKJ5</accession>
<dbReference type="AlphaFoldDB" id="A0AAV7PKJ5"/>
<sequence>MFAGPRASPIAPPMFPILLASARSDVCSRADGTPPRKLITSFYQKVDNASFPQKTNGKTNIKRKEKEKEGSKVQRGDLENNDNVNDHGVDEDGEPDECLARDSEKRAAKSIAEGTELILVGSLGFMPVDEEAKVIEEQICGNLCSMPKSQLSVPASLRLRCRSRVSQGWEDCGGTFEPPLQSLYQQFVAIRQRIC</sequence>
<comment type="caution">
    <text evidence="2">The sequence shown here is derived from an EMBL/GenBank/DDBJ whole genome shotgun (WGS) entry which is preliminary data.</text>
</comment>
<evidence type="ECO:0000313" key="3">
    <source>
        <dbReference type="Proteomes" id="UP001066276"/>
    </source>
</evidence>